<dbReference type="GO" id="GO:0004660">
    <property type="term" value="F:protein farnesyltransferase activity"/>
    <property type="evidence" value="ECO:0007669"/>
    <property type="project" value="UniProtKB-EC"/>
</dbReference>
<name>A0AAD9G7A3_BABDI</name>
<evidence type="ECO:0000256" key="3">
    <source>
        <dbReference type="ARBA" id="ARBA00012700"/>
    </source>
</evidence>
<dbReference type="EC" id="2.5.1.58" evidence="4"/>
<keyword evidence="6" id="KW-0808">Transferase</keyword>
<keyword evidence="8" id="KW-0460">Magnesium</keyword>
<dbReference type="SUPFAM" id="SSF48439">
    <property type="entry name" value="Protein prenylyltransferase"/>
    <property type="match status" value="1"/>
</dbReference>
<protein>
    <recommendedName>
        <fullName evidence="9">Protein farnesyltransferase/geranylgeranyltransferase type-1 subunit alpha</fullName>
        <ecNumber evidence="4">2.5.1.58</ecNumber>
        <ecNumber evidence="3">2.5.1.59</ecNumber>
    </recommendedName>
    <alternativeName>
        <fullName evidence="12">CAAX farnesyltransferase subunit alpha</fullName>
    </alternativeName>
    <alternativeName>
        <fullName evidence="11">FTase-alpha</fullName>
    </alternativeName>
    <alternativeName>
        <fullName evidence="10">Ras proteins prenyltransferase subunit alpha</fullName>
    </alternativeName>
    <alternativeName>
        <fullName evidence="13">Type I protein geranyl-geranyltransferase subunit alpha</fullName>
    </alternativeName>
</protein>
<dbReference type="Proteomes" id="UP001195914">
    <property type="component" value="Unassembled WGS sequence"/>
</dbReference>
<dbReference type="EMBL" id="JAHBMH010000073">
    <property type="protein sequence ID" value="KAK1933151.1"/>
    <property type="molecule type" value="Genomic_DNA"/>
</dbReference>
<sequence length="330" mass="38225">MDGRVEKLLENEGVIHDVISENLEYPCDPFIPDYGILDDETVWADLNARGGEDSYSADGLFRIRSDATDDKLSFYLSSLIESCEYSSRGVYITSLIIKSNPANYTAWTYRMDCAERLELPLADEMDFARRITFESPKSYQAWQYRRRLCELHNGRYTEVDYIKYEITSSPKNHCAWSHLTWLMIHFPVTKEDALKEMEFVEFLLSTDVYNNTAWVYKTFLFEHLGHLWDRSADVRSYVVDFKKLLESPWNESLANYLIHMGTTLSEKHKECLHLESCEDDCAGGIYVCSSRAINKAGIITTPLMLLKSHMTCASDHFAKNTLKLNDPLRF</sequence>
<reference evidence="14" key="1">
    <citation type="journal article" date="2014" name="Nucleic Acids Res.">
        <title>The evolutionary dynamics of variant antigen genes in Babesia reveal a history of genomic innovation underlying host-parasite interaction.</title>
        <authorList>
            <person name="Jackson A.P."/>
            <person name="Otto T.D."/>
            <person name="Darby A."/>
            <person name="Ramaprasad A."/>
            <person name="Xia D."/>
            <person name="Echaide I.E."/>
            <person name="Farber M."/>
            <person name="Gahlot S."/>
            <person name="Gamble J."/>
            <person name="Gupta D."/>
            <person name="Gupta Y."/>
            <person name="Jackson L."/>
            <person name="Malandrin L."/>
            <person name="Malas T.B."/>
            <person name="Moussa E."/>
            <person name="Nair M."/>
            <person name="Reid A.J."/>
            <person name="Sanders M."/>
            <person name="Sharma J."/>
            <person name="Tracey A."/>
            <person name="Quail M.A."/>
            <person name="Weir W."/>
            <person name="Wastling J.M."/>
            <person name="Hall N."/>
            <person name="Willadsen P."/>
            <person name="Lingelbach K."/>
            <person name="Shiels B."/>
            <person name="Tait A."/>
            <person name="Berriman M."/>
            <person name="Allred D.R."/>
            <person name="Pain A."/>
        </authorList>
    </citation>
    <scope>NUCLEOTIDE SEQUENCE</scope>
    <source>
        <strain evidence="14">1802A</strain>
    </source>
</reference>
<evidence type="ECO:0000256" key="10">
    <source>
        <dbReference type="ARBA" id="ARBA00041392"/>
    </source>
</evidence>
<evidence type="ECO:0000256" key="12">
    <source>
        <dbReference type="ARBA" id="ARBA00043086"/>
    </source>
</evidence>
<evidence type="ECO:0000256" key="2">
    <source>
        <dbReference type="ARBA" id="ARBA00006734"/>
    </source>
</evidence>
<evidence type="ECO:0000256" key="6">
    <source>
        <dbReference type="ARBA" id="ARBA00022679"/>
    </source>
</evidence>
<evidence type="ECO:0000256" key="9">
    <source>
        <dbReference type="ARBA" id="ARBA00040965"/>
    </source>
</evidence>
<keyword evidence="5" id="KW-0637">Prenyltransferase</keyword>
<dbReference type="GO" id="GO:0005965">
    <property type="term" value="C:protein farnesyltransferase complex"/>
    <property type="evidence" value="ECO:0007669"/>
    <property type="project" value="TreeGrafter"/>
</dbReference>
<evidence type="ECO:0000256" key="1">
    <source>
        <dbReference type="ARBA" id="ARBA00001946"/>
    </source>
</evidence>
<keyword evidence="7" id="KW-0677">Repeat</keyword>
<evidence type="ECO:0000256" key="4">
    <source>
        <dbReference type="ARBA" id="ARBA00012702"/>
    </source>
</evidence>
<dbReference type="AlphaFoldDB" id="A0AAD9G7A3"/>
<evidence type="ECO:0000256" key="7">
    <source>
        <dbReference type="ARBA" id="ARBA00022737"/>
    </source>
</evidence>
<dbReference type="GO" id="GO:0005953">
    <property type="term" value="C:CAAX-protein geranylgeranyltransferase complex"/>
    <property type="evidence" value="ECO:0007669"/>
    <property type="project" value="TreeGrafter"/>
</dbReference>
<evidence type="ECO:0000256" key="11">
    <source>
        <dbReference type="ARBA" id="ARBA00042436"/>
    </source>
</evidence>
<dbReference type="GO" id="GO:0004662">
    <property type="term" value="F:CAAX-protein geranylgeranyltransferase activity"/>
    <property type="evidence" value="ECO:0007669"/>
    <property type="project" value="UniProtKB-EC"/>
</dbReference>
<gene>
    <name evidence="14" type="ORF">X943_002408</name>
</gene>
<keyword evidence="15" id="KW-1185">Reference proteome</keyword>
<dbReference type="PANTHER" id="PTHR11129:SF1">
    <property type="entry name" value="PROTEIN FARNESYLTRANSFERASE_GERANYLGERANYLTRANSFERASE TYPE-1 SUBUNIT ALPHA"/>
    <property type="match status" value="1"/>
</dbReference>
<organism evidence="14 15">
    <name type="scientific">Babesia divergens</name>
    <dbReference type="NCBI Taxonomy" id="32595"/>
    <lineage>
        <taxon>Eukaryota</taxon>
        <taxon>Sar</taxon>
        <taxon>Alveolata</taxon>
        <taxon>Apicomplexa</taxon>
        <taxon>Aconoidasida</taxon>
        <taxon>Piroplasmida</taxon>
        <taxon>Babesiidae</taxon>
        <taxon>Babesia</taxon>
    </lineage>
</organism>
<dbReference type="PANTHER" id="PTHR11129">
    <property type="entry name" value="PROTEIN FARNESYLTRANSFERASE ALPHA SUBUNIT/RAB GERANYLGERANYL TRANSFERASE ALPHA SUBUNIT"/>
    <property type="match status" value="1"/>
</dbReference>
<accession>A0AAD9G7A3</accession>
<dbReference type="PROSITE" id="PS51147">
    <property type="entry name" value="PFTA"/>
    <property type="match status" value="3"/>
</dbReference>
<evidence type="ECO:0000256" key="5">
    <source>
        <dbReference type="ARBA" id="ARBA00022602"/>
    </source>
</evidence>
<evidence type="ECO:0000313" key="15">
    <source>
        <dbReference type="Proteomes" id="UP001195914"/>
    </source>
</evidence>
<comment type="caution">
    <text evidence="14">The sequence shown here is derived from an EMBL/GenBank/DDBJ whole genome shotgun (WGS) entry which is preliminary data.</text>
</comment>
<evidence type="ECO:0000256" key="8">
    <source>
        <dbReference type="ARBA" id="ARBA00022842"/>
    </source>
</evidence>
<comment type="similarity">
    <text evidence="2">Belongs to the protein prenyltransferase subunit alpha family.</text>
</comment>
<evidence type="ECO:0000256" key="13">
    <source>
        <dbReference type="ARBA" id="ARBA00043219"/>
    </source>
</evidence>
<dbReference type="Gene3D" id="1.25.40.120">
    <property type="entry name" value="Protein prenylyltransferase"/>
    <property type="match status" value="1"/>
</dbReference>
<comment type="cofactor">
    <cofactor evidence="1">
        <name>Mg(2+)</name>
        <dbReference type="ChEBI" id="CHEBI:18420"/>
    </cofactor>
</comment>
<evidence type="ECO:0000313" key="14">
    <source>
        <dbReference type="EMBL" id="KAK1933151.1"/>
    </source>
</evidence>
<dbReference type="InterPro" id="IPR002088">
    <property type="entry name" value="Prenyl_trans_a"/>
</dbReference>
<dbReference type="EC" id="2.5.1.59" evidence="3"/>
<dbReference type="Pfam" id="PF01239">
    <property type="entry name" value="PPTA"/>
    <property type="match status" value="4"/>
</dbReference>
<reference evidence="14" key="2">
    <citation type="submission" date="2021-05" db="EMBL/GenBank/DDBJ databases">
        <authorList>
            <person name="Pain A."/>
        </authorList>
    </citation>
    <scope>NUCLEOTIDE SEQUENCE</scope>
    <source>
        <strain evidence="14">1802A</strain>
    </source>
</reference>
<proteinExistence type="inferred from homology"/>